<evidence type="ECO:0000256" key="2">
    <source>
        <dbReference type="ARBA" id="ARBA00048655"/>
    </source>
</evidence>
<dbReference type="Pfam" id="PF03881">
    <property type="entry name" value="Fructosamin_kin"/>
    <property type="match status" value="1"/>
</dbReference>
<keyword evidence="3" id="KW-0808">Transferase</keyword>
<accession>A0ABM0JLS2</accession>
<reference evidence="5" key="1">
    <citation type="submission" date="2025-08" db="UniProtKB">
        <authorList>
            <consortium name="RefSeq"/>
        </authorList>
    </citation>
    <scope>IDENTIFICATION</scope>
</reference>
<dbReference type="PANTHER" id="PTHR12149:SF8">
    <property type="entry name" value="PROTEIN-RIBULOSAMINE 3-KINASE"/>
    <property type="match status" value="1"/>
</dbReference>
<evidence type="ECO:0000313" key="4">
    <source>
        <dbReference type="Proteomes" id="UP000694888"/>
    </source>
</evidence>
<dbReference type="InterPro" id="IPR011009">
    <property type="entry name" value="Kinase-like_dom_sf"/>
</dbReference>
<keyword evidence="3" id="KW-0418">Kinase</keyword>
<gene>
    <name evidence="5" type="primary">LOC101849688</name>
</gene>
<dbReference type="Proteomes" id="UP000694888">
    <property type="component" value="Unplaced"/>
</dbReference>
<dbReference type="PANTHER" id="PTHR12149">
    <property type="entry name" value="FRUCTOSAMINE 3 KINASE-RELATED PROTEIN"/>
    <property type="match status" value="1"/>
</dbReference>
<dbReference type="PIRSF" id="PIRSF006221">
    <property type="entry name" value="Ketosamine-3-kinase"/>
    <property type="match status" value="1"/>
</dbReference>
<dbReference type="InterPro" id="IPR016477">
    <property type="entry name" value="Fructo-/Ketosamine-3-kinase"/>
</dbReference>
<proteinExistence type="inferred from homology"/>
<keyword evidence="4" id="KW-1185">Reference proteome</keyword>
<organism evidence="4 5">
    <name type="scientific">Aplysia californica</name>
    <name type="common">California sea hare</name>
    <dbReference type="NCBI Taxonomy" id="6500"/>
    <lineage>
        <taxon>Eukaryota</taxon>
        <taxon>Metazoa</taxon>
        <taxon>Spiralia</taxon>
        <taxon>Lophotrochozoa</taxon>
        <taxon>Mollusca</taxon>
        <taxon>Gastropoda</taxon>
        <taxon>Heterobranchia</taxon>
        <taxon>Euthyneura</taxon>
        <taxon>Tectipleura</taxon>
        <taxon>Aplysiida</taxon>
        <taxon>Aplysioidea</taxon>
        <taxon>Aplysiidae</taxon>
        <taxon>Aplysia</taxon>
    </lineage>
</organism>
<evidence type="ECO:0000256" key="1">
    <source>
        <dbReference type="ARBA" id="ARBA00011961"/>
    </source>
</evidence>
<dbReference type="SUPFAM" id="SSF56112">
    <property type="entry name" value="Protein kinase-like (PK-like)"/>
    <property type="match status" value="1"/>
</dbReference>
<sequence>MTDAGSESLHSHRRDMGQVDEILKRELNTSFLKATGAKDSGSISDGAAFSTDSGTVFVKFNSHPEAAEMFKGEYHGLLALRATRAITVPKPIKYIKNPHGGAMLVLDYMPIRHITSKNFPLLGEQAARLHLHNSGMKKLVKRQEQTITGRVEDEGYVDMFGFPMSTHAGYFPQDNGWMDNWVDFFSRKLEKQVCLTEDKHNDRDARPVFAMLERVIPKLFSAVTVEPALLHGDLWRGNIGETDSGPVSFDPICFYGHDEFEISIARVHKGFEESYFNSYHSFLPKQPGFQDRLDLYLLYHYFQLWNHHGPAYNPEALLGVVERDVHAARFDKGYKESTLQLMQDIIKRFSP</sequence>
<dbReference type="RefSeq" id="XP_005096663.2">
    <property type="nucleotide sequence ID" value="XM_005096606.3"/>
</dbReference>
<comment type="catalytic activity">
    <reaction evidence="2">
        <text>N(6)-D-ribulosyl-L-lysyl-[protein] + ATP = N(6)-(3-O-phospho-D-ribulosyl)-L-lysyl-[protein] + ADP + H(+)</text>
        <dbReference type="Rhea" id="RHEA:48432"/>
        <dbReference type="Rhea" id="RHEA-COMP:12103"/>
        <dbReference type="Rhea" id="RHEA-COMP:12104"/>
        <dbReference type="ChEBI" id="CHEBI:15378"/>
        <dbReference type="ChEBI" id="CHEBI:30616"/>
        <dbReference type="ChEBI" id="CHEBI:90418"/>
        <dbReference type="ChEBI" id="CHEBI:90420"/>
        <dbReference type="ChEBI" id="CHEBI:456216"/>
        <dbReference type="EC" id="2.7.1.172"/>
    </reaction>
    <physiologicalReaction direction="left-to-right" evidence="2">
        <dbReference type="Rhea" id="RHEA:48433"/>
    </physiologicalReaction>
</comment>
<evidence type="ECO:0000313" key="5">
    <source>
        <dbReference type="RefSeq" id="XP_005096663.2"/>
    </source>
</evidence>
<dbReference type="Gene3D" id="3.90.1200.10">
    <property type="match status" value="1"/>
</dbReference>
<dbReference type="EC" id="2.7.1.172" evidence="1"/>
<dbReference type="Gene3D" id="3.30.200.20">
    <property type="entry name" value="Phosphorylase Kinase, domain 1"/>
    <property type="match status" value="1"/>
</dbReference>
<evidence type="ECO:0000256" key="3">
    <source>
        <dbReference type="PIRNR" id="PIRNR006221"/>
    </source>
</evidence>
<dbReference type="GeneID" id="101849688"/>
<comment type="similarity">
    <text evidence="3">Belongs to the fructosamine kinase family.</text>
</comment>
<protein>
    <recommendedName>
        <fullName evidence="1">protein-ribulosamine 3-kinase</fullName>
        <ecNumber evidence="1">2.7.1.172</ecNumber>
    </recommendedName>
</protein>
<name>A0ABM0JLS2_APLCA</name>